<name>F4HC51_GALAU</name>
<keyword evidence="3" id="KW-0238">DNA-binding</keyword>
<dbReference type="SUPFAM" id="SSF46955">
    <property type="entry name" value="Putative DNA-binding domain"/>
    <property type="match status" value="1"/>
</dbReference>
<dbReference type="Gene3D" id="1.10.10.10">
    <property type="entry name" value="Winged helix-like DNA-binding domain superfamily/Winged helix DNA-binding domain"/>
    <property type="match status" value="1"/>
</dbReference>
<dbReference type="HOGENOM" id="CLU_1658287_0_0_6"/>
<evidence type="ECO:0000313" key="4">
    <source>
        <dbReference type="Proteomes" id="UP000006908"/>
    </source>
</evidence>
<dbReference type="Pfam" id="PF02316">
    <property type="entry name" value="HTH_Tnp_Mu_1"/>
    <property type="match status" value="1"/>
</dbReference>
<dbReference type="InterPro" id="IPR009061">
    <property type="entry name" value="DNA-bd_dom_put_sf"/>
</dbReference>
<protein>
    <submittedName>
        <fullName evidence="3">Mu DNA-binding domain protein</fullName>
    </submittedName>
</protein>
<dbReference type="STRING" id="1005058.UMN179_01595"/>
<proteinExistence type="predicted"/>
<dbReference type="InterPro" id="IPR036388">
    <property type="entry name" value="WH-like_DNA-bd_sf"/>
</dbReference>
<dbReference type="InterPro" id="IPR003314">
    <property type="entry name" value="Mu-type_HTH"/>
</dbReference>
<sequence>MNSNIKQEWFTAYELEGLIDLPKKASNITRKATKENWIKRQIKGKKGVAFEYHYSSFPEKTQKALGFTTNEAEIEKNEFNLQQRIDLLEQKLQALEAKTAQPVAVKPDYLTDDEWRLVCAFRRCNVDRQLIALSAVEALADQTDKELTSSYTATEDSVA</sequence>
<dbReference type="PATRIC" id="fig|1005058.3.peg.1589"/>
<accession>F4HC51</accession>
<feature type="coiled-coil region" evidence="1">
    <location>
        <begin position="71"/>
        <end position="98"/>
    </location>
</feature>
<dbReference type="EMBL" id="CP002667">
    <property type="protein sequence ID" value="AEC17612.1"/>
    <property type="molecule type" value="Genomic_DNA"/>
</dbReference>
<reference evidence="3 4" key="1">
    <citation type="journal article" date="2011" name="J. Bacteriol.">
        <title>Complete genome sequence of Gallibacterium anatis strain UMN179, isolated from a laying hen with peritonitis.</title>
        <authorList>
            <person name="Johnson T.J."/>
            <person name="Fernandez-Alarcon C."/>
            <person name="Bojesen A.M."/>
            <person name="Nolan L.K."/>
            <person name="Trampel D.W."/>
            <person name="Seemann T."/>
        </authorList>
    </citation>
    <scope>NUCLEOTIDE SEQUENCE [LARGE SCALE GENOMIC DNA]</scope>
    <source>
        <strain evidence="3 4">UMN179</strain>
    </source>
</reference>
<dbReference type="RefSeq" id="WP_013746383.1">
    <property type="nucleotide sequence ID" value="NC_015460.1"/>
</dbReference>
<evidence type="ECO:0000313" key="3">
    <source>
        <dbReference type="EMBL" id="AEC17612.1"/>
    </source>
</evidence>
<evidence type="ECO:0000259" key="2">
    <source>
        <dbReference type="PROSITE" id="PS51702"/>
    </source>
</evidence>
<dbReference type="AlphaFoldDB" id="F4HC51"/>
<dbReference type="PROSITE" id="PS51702">
    <property type="entry name" value="HTH_MU"/>
    <property type="match status" value="1"/>
</dbReference>
<dbReference type="eggNOG" id="COG2932">
    <property type="taxonomic scope" value="Bacteria"/>
</dbReference>
<dbReference type="Proteomes" id="UP000006908">
    <property type="component" value="Chromosome"/>
</dbReference>
<dbReference type="KEGG" id="gan:UMN179_01595"/>
<feature type="domain" description="HTH Mu-type" evidence="2">
    <location>
        <begin position="6"/>
        <end position="73"/>
    </location>
</feature>
<gene>
    <name evidence="3" type="ordered locus">UMN179_01595</name>
</gene>
<dbReference type="GO" id="GO:0003677">
    <property type="term" value="F:DNA binding"/>
    <property type="evidence" value="ECO:0007669"/>
    <property type="project" value="UniProtKB-KW"/>
</dbReference>
<keyword evidence="1" id="KW-0175">Coiled coil</keyword>
<organism evidence="3 4">
    <name type="scientific">Gallibacterium anatis (strain UMN179)</name>
    <name type="common">Pasteurella anatis</name>
    <dbReference type="NCBI Taxonomy" id="1005058"/>
    <lineage>
        <taxon>Bacteria</taxon>
        <taxon>Pseudomonadati</taxon>
        <taxon>Pseudomonadota</taxon>
        <taxon>Gammaproteobacteria</taxon>
        <taxon>Pasteurellales</taxon>
        <taxon>Pasteurellaceae</taxon>
        <taxon>Gallibacterium</taxon>
    </lineage>
</organism>
<evidence type="ECO:0000256" key="1">
    <source>
        <dbReference type="SAM" id="Coils"/>
    </source>
</evidence>